<proteinExistence type="predicted"/>
<reference evidence="2 3" key="1">
    <citation type="submission" date="2016-10" db="EMBL/GenBank/DDBJ databases">
        <authorList>
            <person name="de Groot N.N."/>
        </authorList>
    </citation>
    <scope>NUCLEOTIDE SEQUENCE [LARGE SCALE GENOMIC DNA]</scope>
    <source>
        <strain evidence="2 3">CGMCC 4.5739</strain>
    </source>
</reference>
<dbReference type="OrthoDB" id="9769602at2"/>
<organism evidence="2 3">
    <name type="scientific">Streptomyces aidingensis</name>
    <dbReference type="NCBI Taxonomy" id="910347"/>
    <lineage>
        <taxon>Bacteria</taxon>
        <taxon>Bacillati</taxon>
        <taxon>Actinomycetota</taxon>
        <taxon>Actinomycetes</taxon>
        <taxon>Kitasatosporales</taxon>
        <taxon>Streptomycetaceae</taxon>
        <taxon>Streptomyces</taxon>
    </lineage>
</organism>
<dbReference type="InterPro" id="IPR041698">
    <property type="entry name" value="Methyltransf_25"/>
</dbReference>
<dbReference type="SUPFAM" id="SSF53335">
    <property type="entry name" value="S-adenosyl-L-methionine-dependent methyltransferases"/>
    <property type="match status" value="1"/>
</dbReference>
<evidence type="ECO:0000313" key="3">
    <source>
        <dbReference type="Proteomes" id="UP000199207"/>
    </source>
</evidence>
<dbReference type="PANTHER" id="PTHR44068:SF11">
    <property type="entry name" value="GERANYL DIPHOSPHATE 2-C-METHYLTRANSFERASE"/>
    <property type="match status" value="1"/>
</dbReference>
<keyword evidence="2" id="KW-0489">Methyltransferase</keyword>
<keyword evidence="2" id="KW-0808">Transferase</keyword>
<protein>
    <submittedName>
        <fullName evidence="2">Tocopherol O-methyltransferase</fullName>
    </submittedName>
</protein>
<keyword evidence="3" id="KW-1185">Reference proteome</keyword>
<dbReference type="Proteomes" id="UP000199207">
    <property type="component" value="Unassembled WGS sequence"/>
</dbReference>
<dbReference type="InterPro" id="IPR029063">
    <property type="entry name" value="SAM-dependent_MTases_sf"/>
</dbReference>
<gene>
    <name evidence="2" type="ORF">SAMN05421773_103206</name>
</gene>
<dbReference type="InterPro" id="IPR050447">
    <property type="entry name" value="Erg6_SMT_methyltransf"/>
</dbReference>
<dbReference type="GO" id="GO:0032259">
    <property type="term" value="P:methylation"/>
    <property type="evidence" value="ECO:0007669"/>
    <property type="project" value="UniProtKB-KW"/>
</dbReference>
<evidence type="ECO:0000259" key="1">
    <source>
        <dbReference type="Pfam" id="PF13649"/>
    </source>
</evidence>
<dbReference type="Pfam" id="PF13649">
    <property type="entry name" value="Methyltransf_25"/>
    <property type="match status" value="1"/>
</dbReference>
<name>A0A1I1IWK9_9ACTN</name>
<dbReference type="AlphaFoldDB" id="A0A1I1IWK9"/>
<dbReference type="Gene3D" id="3.40.50.150">
    <property type="entry name" value="Vaccinia Virus protein VP39"/>
    <property type="match status" value="1"/>
</dbReference>
<dbReference type="GO" id="GO:0008168">
    <property type="term" value="F:methyltransferase activity"/>
    <property type="evidence" value="ECO:0007669"/>
    <property type="project" value="UniProtKB-KW"/>
</dbReference>
<sequence>MDGTQSPSSATAVAAPAAGPGPVPAYYSAKTEEIIRKYGNGGRGAPHYHLGLFDGPLPTSQIGPEAIRERICRAQEAMLERAARRWGVFAAPPGSLLDIGCGLGGGSLYWAQEHGARVTALTNTAAHIPHLWEFSRAAGVADRISPVLMDVHDLSTERAYDAAVAFESTNHMERYRLFEVVARALRPGGWFGIEDHFLTGDRAAEYLNDYYTTRLGTFDEYLSAARAAGLELADNDDVTAGVTEFWVQSMAWSATELERAMQSGDAGETTERTGFTTARLAESARKHGIFFRLWRDREVETRLLLFRLPPR</sequence>
<dbReference type="RefSeq" id="WP_093838041.1">
    <property type="nucleotide sequence ID" value="NZ_FOLM01000003.1"/>
</dbReference>
<accession>A0A1I1IWK9</accession>
<dbReference type="PANTHER" id="PTHR44068">
    <property type="entry name" value="ZGC:194242"/>
    <property type="match status" value="1"/>
</dbReference>
<evidence type="ECO:0000313" key="2">
    <source>
        <dbReference type="EMBL" id="SFC40565.1"/>
    </source>
</evidence>
<dbReference type="STRING" id="910347.SAMN05421773_103206"/>
<feature type="domain" description="Methyltransferase" evidence="1">
    <location>
        <begin position="97"/>
        <end position="189"/>
    </location>
</feature>
<dbReference type="CDD" id="cd02440">
    <property type="entry name" value="AdoMet_MTases"/>
    <property type="match status" value="1"/>
</dbReference>
<dbReference type="EMBL" id="FOLM01000003">
    <property type="protein sequence ID" value="SFC40565.1"/>
    <property type="molecule type" value="Genomic_DNA"/>
</dbReference>